<dbReference type="InterPro" id="IPR000873">
    <property type="entry name" value="AMP-dep_synth/lig_dom"/>
</dbReference>
<dbReference type="SUPFAM" id="SSF47336">
    <property type="entry name" value="ACP-like"/>
    <property type="match status" value="1"/>
</dbReference>
<dbReference type="Gene3D" id="3.30.559.30">
    <property type="entry name" value="Nonribosomal peptide synthetase, condensation domain"/>
    <property type="match status" value="1"/>
</dbReference>
<dbReference type="InterPro" id="IPR009081">
    <property type="entry name" value="PP-bd_ACP"/>
</dbReference>
<dbReference type="PANTHER" id="PTHR45527:SF16">
    <property type="entry name" value="NONRIBOSOMAL PEPTIDE SYNTHASE ATNA-RELATED"/>
    <property type="match status" value="1"/>
</dbReference>
<dbReference type="GO" id="GO:0016874">
    <property type="term" value="F:ligase activity"/>
    <property type="evidence" value="ECO:0007669"/>
    <property type="project" value="UniProtKB-KW"/>
</dbReference>
<dbReference type="InterPro" id="IPR001242">
    <property type="entry name" value="Condensation_dom"/>
</dbReference>
<dbReference type="Gene3D" id="3.30.300.30">
    <property type="match status" value="1"/>
</dbReference>
<dbReference type="Gene3D" id="3.40.50.980">
    <property type="match status" value="1"/>
</dbReference>
<dbReference type="PROSITE" id="PS51257">
    <property type="entry name" value="PROKAR_LIPOPROTEIN"/>
    <property type="match status" value="1"/>
</dbReference>
<dbReference type="Gene3D" id="3.30.559.10">
    <property type="entry name" value="Chloramphenicol acetyltransferase-like domain"/>
    <property type="match status" value="1"/>
</dbReference>
<reference evidence="5 6" key="1">
    <citation type="submission" date="2015-06" db="EMBL/GenBank/DDBJ databases">
        <title>Survival trade-offs in plant roots during colonization by closely related pathogenic and mutualistic fungi.</title>
        <authorList>
            <person name="Hacquard S."/>
            <person name="Kracher B."/>
            <person name="Hiruma K."/>
            <person name="Weinman A."/>
            <person name="Muench P."/>
            <person name="Garrido Oter R."/>
            <person name="Ver Loren van Themaat E."/>
            <person name="Dallerey J.-F."/>
            <person name="Damm U."/>
            <person name="Henrissat B."/>
            <person name="Lespinet O."/>
            <person name="Thon M."/>
            <person name="Kemen E."/>
            <person name="McHardy A.C."/>
            <person name="Schulze-Lefert P."/>
            <person name="O'Connell R.J."/>
        </authorList>
    </citation>
    <scope>NUCLEOTIDE SEQUENCE [LARGE SCALE GENOMIC DNA]</scope>
    <source>
        <strain evidence="5 6">0861</strain>
    </source>
</reference>
<dbReference type="EMBL" id="LFIV01000107">
    <property type="protein sequence ID" value="KZL69423.1"/>
    <property type="molecule type" value="Genomic_DNA"/>
</dbReference>
<dbReference type="InterPro" id="IPR006162">
    <property type="entry name" value="Ppantetheine_attach_site"/>
</dbReference>
<dbReference type="SUPFAM" id="SSF52777">
    <property type="entry name" value="CoA-dependent acyltransferases"/>
    <property type="match status" value="2"/>
</dbReference>
<keyword evidence="6" id="KW-1185">Reference proteome</keyword>
<dbReference type="Gene3D" id="2.30.38.10">
    <property type="entry name" value="Luciferase, Domain 3"/>
    <property type="match status" value="1"/>
</dbReference>
<evidence type="ECO:0000313" key="5">
    <source>
        <dbReference type="EMBL" id="KZL69423.1"/>
    </source>
</evidence>
<dbReference type="GO" id="GO:0031177">
    <property type="term" value="F:phosphopantetheine binding"/>
    <property type="evidence" value="ECO:0007669"/>
    <property type="project" value="TreeGrafter"/>
</dbReference>
<dbReference type="PANTHER" id="PTHR45527">
    <property type="entry name" value="NONRIBOSOMAL PEPTIDE SYNTHETASE"/>
    <property type="match status" value="1"/>
</dbReference>
<dbReference type="Pfam" id="PF00501">
    <property type="entry name" value="AMP-binding"/>
    <property type="match status" value="1"/>
</dbReference>
<dbReference type="GO" id="GO:0005737">
    <property type="term" value="C:cytoplasm"/>
    <property type="evidence" value="ECO:0007669"/>
    <property type="project" value="TreeGrafter"/>
</dbReference>
<keyword evidence="3" id="KW-0436">Ligase</keyword>
<evidence type="ECO:0000313" key="6">
    <source>
        <dbReference type="Proteomes" id="UP000076552"/>
    </source>
</evidence>
<dbReference type="Pfam" id="PF00550">
    <property type="entry name" value="PP-binding"/>
    <property type="match status" value="1"/>
</dbReference>
<dbReference type="FunFam" id="1.10.1200.10:FF:000005">
    <property type="entry name" value="Nonribosomal peptide synthetase 1"/>
    <property type="match status" value="1"/>
</dbReference>
<name>A0A166RLU5_9PEZI</name>
<keyword evidence="2" id="KW-0597">Phosphoprotein</keyword>
<feature type="domain" description="Carrier" evidence="4">
    <location>
        <begin position="347"/>
        <end position="423"/>
    </location>
</feature>
<organism evidence="5 6">
    <name type="scientific">Colletotrichum tofieldiae</name>
    <dbReference type="NCBI Taxonomy" id="708197"/>
    <lineage>
        <taxon>Eukaryota</taxon>
        <taxon>Fungi</taxon>
        <taxon>Dikarya</taxon>
        <taxon>Ascomycota</taxon>
        <taxon>Pezizomycotina</taxon>
        <taxon>Sordariomycetes</taxon>
        <taxon>Hypocreomycetidae</taxon>
        <taxon>Glomerellales</taxon>
        <taxon>Glomerellaceae</taxon>
        <taxon>Colletotrichum</taxon>
        <taxon>Colletotrichum spaethianum species complex</taxon>
    </lineage>
</organism>
<dbReference type="InterPro" id="IPR023213">
    <property type="entry name" value="CAT-like_dom_sf"/>
</dbReference>
<evidence type="ECO:0000256" key="3">
    <source>
        <dbReference type="ARBA" id="ARBA00022598"/>
    </source>
</evidence>
<keyword evidence="1" id="KW-0596">Phosphopantetheine</keyword>
<dbReference type="Proteomes" id="UP000076552">
    <property type="component" value="Unassembled WGS sequence"/>
</dbReference>
<protein>
    <submittedName>
        <fullName evidence="5">Nonribosomal peptide synthase</fullName>
    </submittedName>
</protein>
<evidence type="ECO:0000256" key="2">
    <source>
        <dbReference type="ARBA" id="ARBA00022553"/>
    </source>
</evidence>
<dbReference type="GO" id="GO:0043041">
    <property type="term" value="P:amino acid activation for nonribosomal peptide biosynthetic process"/>
    <property type="evidence" value="ECO:0007669"/>
    <property type="project" value="TreeGrafter"/>
</dbReference>
<dbReference type="Pfam" id="PF00668">
    <property type="entry name" value="Condensation"/>
    <property type="match status" value="2"/>
</dbReference>
<dbReference type="AlphaFoldDB" id="A0A166RLU5"/>
<evidence type="ECO:0000259" key="4">
    <source>
        <dbReference type="PROSITE" id="PS50075"/>
    </source>
</evidence>
<sequence>MTETTRVLDFASYSFDVAWFGFLHTLSVGACVCIPSDSARRDNLVATILKFEANYVFLTPSLGRYLDSQCAPTIKDLIMGGEGVGRGDMMGWSNDVRVRVAYGPAECTVMSNVAVFSAGQIPDLFHTGRRLGVSCWVVSCFNPDFLAPLGAVGELVLEGPLFGRGYLGDLERTAAAFTDNPAWLSRGGAGRRGRSGRVYHTGDLVKFTNKGSMVIIGRKDAQVKIRGQRVELEEVETHARRLLPHSESSVALAADVVNPQGQTPNMLVLFIAAAKKVDAAVRDHVLRGLAEALPVYMVPSAFVTLPTIPTTATGKVSRKGLQELVAAMPLEQFFADDRRNGLTQKKPLITAIEKQLHVIWAEILRLSPSDVGLEDNFLHIGGDSVSAMRLAGHAQERGLPLTVVMILQKPRLEEMAQAVADTLESRPVQPGVDEPKSQNRPKSVVAKLARSAARKLGLMEDKIVDILPSTEFQQHSIRCAALRPRAEWGFFAVFLSGVAPARLRKACMQLCETVEIFRTVFVPLDDTLEVHAVILRDLQPDIVVGDVGGPLDEATYSFCGETLSREFSPGQPTIGFAILHQPHEQKTRLVMSMSHAHYDGLSLSLIAETLAALYQERPLPRLVPFSHFVRESLLRKPAAYQYWIPRDPGARNGSRTRTKVCTEIPTVRAKDNVTAATVIYASWARVLSSLTGATDIVFGRLVSGRNSAHASFHQVVGLCINYVPVRTKLDETEPRRVLASLQEQYIRGLQHEALGLTEIVDQCTDWPADSVFGSTVHYQNVEEEPPLSLDGRNYVRLEAVQDSGCVRVAAIPSGSQCKLDLSMPPKLELREAQKLLNSLADAIDLFR</sequence>
<dbReference type="SUPFAM" id="SSF56801">
    <property type="entry name" value="Acetyl-CoA synthetase-like"/>
    <property type="match status" value="1"/>
</dbReference>
<proteinExistence type="predicted"/>
<dbReference type="InterPro" id="IPR045851">
    <property type="entry name" value="AMP-bd_C_sf"/>
</dbReference>
<dbReference type="PROSITE" id="PS00012">
    <property type="entry name" value="PHOSPHOPANTETHEINE"/>
    <property type="match status" value="1"/>
</dbReference>
<gene>
    <name evidence="5" type="ORF">CT0861_11278</name>
</gene>
<evidence type="ECO:0000256" key="1">
    <source>
        <dbReference type="ARBA" id="ARBA00022450"/>
    </source>
</evidence>
<dbReference type="InterPro" id="IPR036736">
    <property type="entry name" value="ACP-like_sf"/>
</dbReference>
<accession>A0A166RLU5</accession>
<comment type="caution">
    <text evidence="5">The sequence shown here is derived from an EMBL/GenBank/DDBJ whole genome shotgun (WGS) entry which is preliminary data.</text>
</comment>
<dbReference type="PROSITE" id="PS50075">
    <property type="entry name" value="CARRIER"/>
    <property type="match status" value="1"/>
</dbReference>
<dbReference type="STRING" id="708197.A0A166RLU5"/>
<dbReference type="Gene3D" id="1.10.1200.10">
    <property type="entry name" value="ACP-like"/>
    <property type="match status" value="1"/>
</dbReference>
<dbReference type="GO" id="GO:0044550">
    <property type="term" value="P:secondary metabolite biosynthetic process"/>
    <property type="evidence" value="ECO:0007669"/>
    <property type="project" value="TreeGrafter"/>
</dbReference>